<dbReference type="PANTHER" id="PTHR33481:SF1">
    <property type="entry name" value="ENDONUCLEASE_EXONUCLEASE_PHOSPHATASE DOMAIN-CONTAINING PROTEIN-RELATED"/>
    <property type="match status" value="1"/>
</dbReference>
<feature type="domain" description="RNase H type-1" evidence="2">
    <location>
        <begin position="537"/>
        <end position="684"/>
    </location>
</feature>
<dbReference type="GO" id="GO:0004523">
    <property type="term" value="F:RNA-DNA hybrid ribonuclease activity"/>
    <property type="evidence" value="ECO:0007669"/>
    <property type="project" value="InterPro"/>
</dbReference>
<dbReference type="GO" id="GO:0003676">
    <property type="term" value="F:nucleic acid binding"/>
    <property type="evidence" value="ECO:0007669"/>
    <property type="project" value="InterPro"/>
</dbReference>
<dbReference type="PANTHER" id="PTHR33481">
    <property type="entry name" value="REVERSE TRANSCRIPTASE"/>
    <property type="match status" value="1"/>
</dbReference>
<comment type="caution">
    <text evidence="3">The sequence shown here is derived from an EMBL/GenBank/DDBJ whole genome shotgun (WGS) entry which is preliminary data.</text>
</comment>
<accession>A0A401KYN2</accession>
<dbReference type="STRING" id="105351.A0A401KYN2"/>
<dbReference type="PROSITE" id="PS50879">
    <property type="entry name" value="RNASE_H_1"/>
    <property type="match status" value="1"/>
</dbReference>
<organism evidence="3 4">
    <name type="scientific">Aspergillus awamori</name>
    <name type="common">Black koji mold</name>
    <dbReference type="NCBI Taxonomy" id="105351"/>
    <lineage>
        <taxon>Eukaryota</taxon>
        <taxon>Fungi</taxon>
        <taxon>Dikarya</taxon>
        <taxon>Ascomycota</taxon>
        <taxon>Pezizomycotina</taxon>
        <taxon>Eurotiomycetes</taxon>
        <taxon>Eurotiomycetidae</taxon>
        <taxon>Eurotiales</taxon>
        <taxon>Aspergillaceae</taxon>
        <taxon>Aspergillus</taxon>
    </lineage>
</organism>
<dbReference type="Gene3D" id="3.30.420.10">
    <property type="entry name" value="Ribonuclease H-like superfamily/Ribonuclease H"/>
    <property type="match status" value="1"/>
</dbReference>
<dbReference type="InterPro" id="IPR002156">
    <property type="entry name" value="RNaseH_domain"/>
</dbReference>
<dbReference type="InterPro" id="IPR036397">
    <property type="entry name" value="RNaseH_sf"/>
</dbReference>
<dbReference type="Proteomes" id="UP000286921">
    <property type="component" value="Unassembled WGS sequence"/>
</dbReference>
<dbReference type="InterPro" id="IPR000477">
    <property type="entry name" value="RT_dom"/>
</dbReference>
<feature type="region of interest" description="Disordered" evidence="1">
    <location>
        <begin position="846"/>
        <end position="869"/>
    </location>
</feature>
<gene>
    <name evidence="3" type="ORF">AAWM_07245</name>
</gene>
<name>A0A401KYN2_ASPAW</name>
<sequence length="869" mass="96817">MRPRDAYMSIPTLKIGTTEVTDNQEKAEAFLEAFFPEMADPEEEEPGSLAEKLPPWQRWHPHAGMETLVDIIERIHHDDLHTVGGSGLLPQPVETGADSGTTKAGPTRLFSPWGISTNFTTQHPREESEAVMARRLSYWAEKYGLLPDTQFGGRRGRNTEQALLVLANSVDRAWGRSRVATLIAFDLKGAFNGIHQISLDARLRAKGIPLKARQWIRSFMADRQTSPAQGLPLSPILFGFYNSDLVDQPVDRNGGASAFVDDYFRWRTSSSAKENIKKIQEEDIPRIEERGRQTGASFAAEKTELIHLTRRKTAHGTGQILMNGQVIKPADTAKLLGVIFNKEIRWKEHVQEAIKRATKVSLALSGLRHLRPEQMRQLYQACITPVVDYASTIWHNPLRDKMHLRLLQTVQRAALIRTLSAFRTVSTAALEVEAYILPTHLRLKQRAQAVIARSSTLPADHPVHEVIARARARRTHTGTGQRFPLAETMRTMDLSRLQALEIIDPNPLAPWRTSSFTEIDIEADPEKAKASALTRQAMTEIAVFSDASGQRNQLGAAAVALDHNQQIIGSRHISIGSMDYWSVYAAELMAIYYAIGLVFQLAQESPAAATTTRGPATILSDSMSALQVIANSWNKSGQRIIQAIHQLAGELKARGIPLRLQWIAGHCGDPGNDTADRLAKEAVGLEKKHLFRRLLSREKGHIRNKISKEWEQEWRTSPKGGHLRQIDQGLPASRTRRLYGSLPRNRAYLLTQLRTGHSWLATHGKRHGFQDHAQCECGGIETVVHVLIDCPQLKGLRQDMRQKLGRAFNNISEMLGGAGQGKKGRLKDAPPDSSVLGAVLDFAEASQRFQSRAPRGRQNTTPGTGHHRP</sequence>
<evidence type="ECO:0000313" key="4">
    <source>
        <dbReference type="Proteomes" id="UP000286921"/>
    </source>
</evidence>
<evidence type="ECO:0000256" key="1">
    <source>
        <dbReference type="SAM" id="MobiDB-lite"/>
    </source>
</evidence>
<dbReference type="AlphaFoldDB" id="A0A401KYN2"/>
<reference evidence="3 4" key="1">
    <citation type="submission" date="2016-09" db="EMBL/GenBank/DDBJ databases">
        <title>Aspergillus awamori IFM 58123T.</title>
        <authorList>
            <person name="Kusuya Y."/>
            <person name="Shimizu M."/>
            <person name="Takahashi H."/>
            <person name="Yaguchi T."/>
        </authorList>
    </citation>
    <scope>NUCLEOTIDE SEQUENCE [LARGE SCALE GENOMIC DNA]</scope>
    <source>
        <strain evidence="3 4">IFM 58123</strain>
    </source>
</reference>
<dbReference type="InterPro" id="IPR012337">
    <property type="entry name" value="RNaseH-like_sf"/>
</dbReference>
<dbReference type="Pfam" id="PF00078">
    <property type="entry name" value="RVT_1"/>
    <property type="match status" value="1"/>
</dbReference>
<dbReference type="CDD" id="cd09276">
    <property type="entry name" value="Rnase_HI_RT_non_LTR"/>
    <property type="match status" value="1"/>
</dbReference>
<proteinExistence type="predicted"/>
<evidence type="ECO:0000313" key="3">
    <source>
        <dbReference type="EMBL" id="GCB24360.1"/>
    </source>
</evidence>
<dbReference type="Pfam" id="PF00075">
    <property type="entry name" value="RNase_H"/>
    <property type="match status" value="1"/>
</dbReference>
<evidence type="ECO:0000259" key="2">
    <source>
        <dbReference type="PROSITE" id="PS50879"/>
    </source>
</evidence>
<dbReference type="EMBL" id="BDHI01000017">
    <property type="protein sequence ID" value="GCB24360.1"/>
    <property type="molecule type" value="Genomic_DNA"/>
</dbReference>
<protein>
    <submittedName>
        <fullName evidence="3">Putative 115 kDa protein in type-1 retrotransposable element R1DM</fullName>
    </submittedName>
</protein>
<dbReference type="SUPFAM" id="SSF53098">
    <property type="entry name" value="Ribonuclease H-like"/>
    <property type="match status" value="1"/>
</dbReference>
<keyword evidence="4" id="KW-1185">Reference proteome</keyword>